<feature type="region of interest" description="Disordered" evidence="3">
    <location>
        <begin position="259"/>
        <end position="278"/>
    </location>
</feature>
<protein>
    <recommendedName>
        <fullName evidence="4">RRM domain-containing protein</fullName>
    </recommendedName>
</protein>
<evidence type="ECO:0000256" key="3">
    <source>
        <dbReference type="SAM" id="MobiDB-lite"/>
    </source>
</evidence>
<feature type="domain" description="RRM" evidence="4">
    <location>
        <begin position="57"/>
        <end position="130"/>
    </location>
</feature>
<evidence type="ECO:0000256" key="2">
    <source>
        <dbReference type="PROSITE-ProRule" id="PRU00176"/>
    </source>
</evidence>
<feature type="domain" description="RRM" evidence="4">
    <location>
        <begin position="148"/>
        <end position="219"/>
    </location>
</feature>
<sequence>MSSQNHEQPEDDVDATTVYDDHTALPDRFTASEDPNDGGSIPQLDPNAGLDNGRDVPGIYIENIRETGAAAAEDLKKLLTDRFGPPAFIDVKFHFAFVYYTKIADVDRVIAGLNGTVFQDRSLRVSPTKRTLRDRLEMDHRAVTTPSISLFVSGYDLNRTYESDLRKVFCKYGSITRISMMKAYSFVVFEHLDDAIKARRELDGTLLNERPLVVNYSEKVKPKPAYSSSRRPSTDRKWENDHFERYIDRRDELRRDHRDVREERRRESPRREERFRMEERRRDSPIRDFRREYDPRDDERRRPIDERAWREEPSRIRMNMGREWDEPPRRDIIRRDREIDRDPHPFFDERHVTRRDERLHDRREEMRDDRHDPRRDDRRIERREEFRHPSPDRRRFEPNPYASREDDRLQRIRREEVPFRGRESPIRISERDMAPRRREEWPEVRNPYRKMRMENRRMGEVRRREERSPPHSMVMGRREDDRWREPERRDDVRGREDLRRREERGRGRDDLRDELPYPHIRHRD</sequence>
<keyword evidence="6" id="KW-1185">Reference proteome</keyword>
<evidence type="ECO:0000313" key="5">
    <source>
        <dbReference type="EMBL" id="KAK2957008.1"/>
    </source>
</evidence>
<proteinExistence type="predicted"/>
<evidence type="ECO:0000259" key="4">
    <source>
        <dbReference type="PROSITE" id="PS50102"/>
    </source>
</evidence>
<feature type="region of interest" description="Disordered" evidence="3">
    <location>
        <begin position="1"/>
        <end position="52"/>
    </location>
</feature>
<keyword evidence="1 2" id="KW-0694">RNA-binding</keyword>
<dbReference type="InterPro" id="IPR000504">
    <property type="entry name" value="RRM_dom"/>
</dbReference>
<dbReference type="InterPro" id="IPR012677">
    <property type="entry name" value="Nucleotide-bd_a/b_plait_sf"/>
</dbReference>
<dbReference type="Gene3D" id="3.30.70.330">
    <property type="match status" value="2"/>
</dbReference>
<feature type="compositionally biased region" description="Basic and acidic residues" evidence="3">
    <location>
        <begin position="476"/>
        <end position="516"/>
    </location>
</feature>
<organism evidence="5 6">
    <name type="scientific">Blattamonas nauphoetae</name>
    <dbReference type="NCBI Taxonomy" id="2049346"/>
    <lineage>
        <taxon>Eukaryota</taxon>
        <taxon>Metamonada</taxon>
        <taxon>Preaxostyla</taxon>
        <taxon>Oxymonadida</taxon>
        <taxon>Blattamonas</taxon>
    </lineage>
</organism>
<accession>A0ABQ9XZX3</accession>
<reference evidence="5 6" key="1">
    <citation type="journal article" date="2022" name="bioRxiv">
        <title>Genomics of Preaxostyla Flagellates Illuminates Evolutionary Transitions and the Path Towards Mitochondrial Loss.</title>
        <authorList>
            <person name="Novak L.V.F."/>
            <person name="Treitli S.C."/>
            <person name="Pyrih J."/>
            <person name="Halakuc P."/>
            <person name="Pipaliya S.V."/>
            <person name="Vacek V."/>
            <person name="Brzon O."/>
            <person name="Soukal P."/>
            <person name="Eme L."/>
            <person name="Dacks J.B."/>
            <person name="Karnkowska A."/>
            <person name="Elias M."/>
            <person name="Hampl V."/>
        </authorList>
    </citation>
    <scope>NUCLEOTIDE SEQUENCE [LARGE SCALE GENOMIC DNA]</scope>
    <source>
        <strain evidence="5">NAU3</strain>
        <tissue evidence="5">Gut</tissue>
    </source>
</reference>
<feature type="region of interest" description="Disordered" evidence="3">
    <location>
        <begin position="381"/>
        <end position="412"/>
    </location>
</feature>
<evidence type="ECO:0000313" key="6">
    <source>
        <dbReference type="Proteomes" id="UP001281761"/>
    </source>
</evidence>
<dbReference type="EMBL" id="JARBJD010000050">
    <property type="protein sequence ID" value="KAK2957008.1"/>
    <property type="molecule type" value="Genomic_DNA"/>
</dbReference>
<dbReference type="PROSITE" id="PS50102">
    <property type="entry name" value="RRM"/>
    <property type="match status" value="2"/>
</dbReference>
<dbReference type="InterPro" id="IPR035979">
    <property type="entry name" value="RBD_domain_sf"/>
</dbReference>
<dbReference type="SMART" id="SM00360">
    <property type="entry name" value="RRM"/>
    <property type="match status" value="2"/>
</dbReference>
<feature type="compositionally biased region" description="Basic and acidic residues" evidence="3">
    <location>
        <begin position="458"/>
        <end position="469"/>
    </location>
</feature>
<dbReference type="CDD" id="cd00590">
    <property type="entry name" value="RRM_SF"/>
    <property type="match status" value="2"/>
</dbReference>
<dbReference type="SUPFAM" id="SSF54928">
    <property type="entry name" value="RNA-binding domain, RBD"/>
    <property type="match status" value="2"/>
</dbReference>
<comment type="caution">
    <text evidence="5">The sequence shown here is derived from an EMBL/GenBank/DDBJ whole genome shotgun (WGS) entry which is preliminary data.</text>
</comment>
<dbReference type="Pfam" id="PF00076">
    <property type="entry name" value="RRM_1"/>
    <property type="match status" value="1"/>
</dbReference>
<name>A0ABQ9XZX3_9EUKA</name>
<dbReference type="PANTHER" id="PTHR23189">
    <property type="entry name" value="RNA RECOGNITION MOTIF-CONTAINING"/>
    <property type="match status" value="1"/>
</dbReference>
<evidence type="ECO:0000256" key="1">
    <source>
        <dbReference type="ARBA" id="ARBA00022884"/>
    </source>
</evidence>
<feature type="region of interest" description="Disordered" evidence="3">
    <location>
        <begin position="458"/>
        <end position="524"/>
    </location>
</feature>
<gene>
    <name evidence="5" type="ORF">BLNAU_8083</name>
</gene>
<dbReference type="Proteomes" id="UP001281761">
    <property type="component" value="Unassembled WGS sequence"/>
</dbReference>